<evidence type="ECO:0000313" key="1">
    <source>
        <dbReference type="EMBL" id="MFD2561424.1"/>
    </source>
</evidence>
<proteinExistence type="predicted"/>
<name>A0ABW5LBB7_9FLAO</name>
<reference evidence="2" key="1">
    <citation type="journal article" date="2019" name="Int. J. Syst. Evol. Microbiol.">
        <title>The Global Catalogue of Microorganisms (GCM) 10K type strain sequencing project: providing services to taxonomists for standard genome sequencing and annotation.</title>
        <authorList>
            <consortium name="The Broad Institute Genomics Platform"/>
            <consortium name="The Broad Institute Genome Sequencing Center for Infectious Disease"/>
            <person name="Wu L."/>
            <person name="Ma J."/>
        </authorList>
    </citation>
    <scope>NUCLEOTIDE SEQUENCE [LARGE SCALE GENOMIC DNA]</scope>
    <source>
        <strain evidence="2">KCTC 52274</strain>
    </source>
</reference>
<gene>
    <name evidence="1" type="ORF">ACFSR1_02005</name>
</gene>
<protein>
    <submittedName>
        <fullName evidence="1">Uncharacterized protein</fullName>
    </submittedName>
</protein>
<keyword evidence="2" id="KW-1185">Reference proteome</keyword>
<sequence length="227" mass="26606">MFLIGCDQKSVKNNKSKINPSSTEKQDFLAYFQKQYSGLQGKDDKLIYEDEKVKIYANHSIIEEGEEKLIIYSDRQDTLLTFEHDDGGKITFPFALNDEEETFINFFEVWEGSGFLSKKNFYHLNTNDYSLDPVVETEFKTMLNDVKKRFKIKDSIYTRTGELYENYAFDKSCFNKNGELPFKLVLFNHDQPSLNKGLEGFKTLNGIYKFEKDDNYILKPVFIDLID</sequence>
<comment type="caution">
    <text evidence="1">The sequence shown here is derived from an EMBL/GenBank/DDBJ whole genome shotgun (WGS) entry which is preliminary data.</text>
</comment>
<evidence type="ECO:0000313" key="2">
    <source>
        <dbReference type="Proteomes" id="UP001597319"/>
    </source>
</evidence>
<accession>A0ABW5LBB7</accession>
<dbReference type="EMBL" id="JBHULE010000002">
    <property type="protein sequence ID" value="MFD2561424.1"/>
    <property type="molecule type" value="Genomic_DNA"/>
</dbReference>
<organism evidence="1 2">
    <name type="scientific">Aquimarina rubra</name>
    <dbReference type="NCBI Taxonomy" id="1920033"/>
    <lineage>
        <taxon>Bacteria</taxon>
        <taxon>Pseudomonadati</taxon>
        <taxon>Bacteroidota</taxon>
        <taxon>Flavobacteriia</taxon>
        <taxon>Flavobacteriales</taxon>
        <taxon>Flavobacteriaceae</taxon>
        <taxon>Aquimarina</taxon>
    </lineage>
</organism>
<dbReference type="Proteomes" id="UP001597319">
    <property type="component" value="Unassembled WGS sequence"/>
</dbReference>
<dbReference type="RefSeq" id="WP_378289111.1">
    <property type="nucleotide sequence ID" value="NZ_JBHULE010000002.1"/>
</dbReference>